<reference evidence="2" key="1">
    <citation type="submission" date="2011-11" db="EMBL/GenBank/DDBJ databases">
        <title>Improved High-Quality Draft sequence of Desulfovibrio sp. U5L.</title>
        <authorList>
            <consortium name="US DOE Joint Genome Institute"/>
            <person name="Lucas S."/>
            <person name="Han J."/>
            <person name="Lapidus A."/>
            <person name="Cheng J.-F."/>
            <person name="Goodwin L."/>
            <person name="Pitluck S."/>
            <person name="Peters L."/>
            <person name="Ovchinnikova G."/>
            <person name="Held B."/>
            <person name="Detter J.C."/>
            <person name="Han C."/>
            <person name="Tapia R."/>
            <person name="Land M."/>
            <person name="Hauser L."/>
            <person name="Kyrpides N."/>
            <person name="Ivanova N."/>
            <person name="Pagani I."/>
            <person name="Gabster J."/>
            <person name="Walker C."/>
            <person name="Stolyar S."/>
            <person name="Stahl D."/>
            <person name="Arkin A."/>
            <person name="Dehal P."/>
            <person name="Hazen T."/>
            <person name="Woyke T."/>
        </authorList>
    </citation>
    <scope>NUCLEOTIDE SEQUENCE [LARGE SCALE GENOMIC DNA]</scope>
    <source>
        <strain evidence="2">U5L</strain>
    </source>
</reference>
<feature type="compositionally biased region" description="Basic residues" evidence="1">
    <location>
        <begin position="272"/>
        <end position="281"/>
    </location>
</feature>
<dbReference type="AlphaFoldDB" id="I2PYB2"/>
<feature type="region of interest" description="Disordered" evidence="1">
    <location>
        <begin position="251"/>
        <end position="290"/>
    </location>
</feature>
<name>I2PYB2_9BACT</name>
<dbReference type="STRING" id="596152.DesU5LDRAFT_0816"/>
<feature type="compositionally biased region" description="Basic residues" evidence="1">
    <location>
        <begin position="140"/>
        <end position="156"/>
    </location>
</feature>
<accession>I2PYB2</accession>
<dbReference type="HOGENOM" id="CLU_958870_0_0_7"/>
<protein>
    <submittedName>
        <fullName evidence="2">Uncharacterized protein</fullName>
    </submittedName>
</protein>
<gene>
    <name evidence="2" type="ORF">DesU5LDRAFT_0816</name>
</gene>
<feature type="region of interest" description="Disordered" evidence="1">
    <location>
        <begin position="65"/>
        <end position="91"/>
    </location>
</feature>
<evidence type="ECO:0000256" key="1">
    <source>
        <dbReference type="SAM" id="MobiDB-lite"/>
    </source>
</evidence>
<organism evidence="2">
    <name type="scientific">Desulfovibrio sp. U5L</name>
    <dbReference type="NCBI Taxonomy" id="596152"/>
    <lineage>
        <taxon>Bacteria</taxon>
        <taxon>Pseudomonadati</taxon>
        <taxon>Thermodesulfobacteriota</taxon>
        <taxon>Desulfovibrionia</taxon>
        <taxon>Desulfovibrionales</taxon>
        <taxon>Desulfovibrionaceae</taxon>
        <taxon>Desulfovibrio</taxon>
    </lineage>
</organism>
<evidence type="ECO:0000313" key="2">
    <source>
        <dbReference type="EMBL" id="EIG52518.1"/>
    </source>
</evidence>
<feature type="region of interest" description="Disordered" evidence="1">
    <location>
        <begin position="131"/>
        <end position="227"/>
    </location>
</feature>
<sequence>MTRAGIKRFSDRFGLVVSGLVLALGGLAVPGPCPAAPAVPAGQAAAWAPPRKPGDIPLPRSARLAASGPETARTLAQREPAGPRGPGRPGAAEVALGATEVLAGRHTEGAARLAASAAQAGTLADVAAYYRGPRPLPGRRSGRSRRGPGLARRRPGRLVSRPGRPLSGPSERGPARRPRDRPGPGRILAHRGRPDARPRGLAAGRRGRRRPRPGPQGGGFPAPPVAHLAGLPLRRGRQRVGEGDVWEEECLRRPGRCPGPAGGRHGSLAPRTPRKGGRGRGGRGDGVCLL</sequence>
<dbReference type="EMBL" id="JH600068">
    <property type="protein sequence ID" value="EIG52518.1"/>
    <property type="molecule type" value="Genomic_DNA"/>
</dbReference>
<proteinExistence type="predicted"/>